<evidence type="ECO:0000259" key="9">
    <source>
        <dbReference type="PROSITE" id="PS50255"/>
    </source>
</evidence>
<keyword evidence="3" id="KW-0812">Transmembrane</keyword>
<protein>
    <recommendedName>
        <fullName evidence="9">Cytochrome b5 heme-binding domain-containing protein</fullName>
    </recommendedName>
</protein>
<dbReference type="InterPro" id="IPR018506">
    <property type="entry name" value="Cyt_B5_heme-BS"/>
</dbReference>
<comment type="subcellular location">
    <subcellularLocation>
        <location evidence="1">Membrane</location>
    </subcellularLocation>
</comment>
<dbReference type="GeneID" id="20527520"/>
<evidence type="ECO:0000256" key="6">
    <source>
        <dbReference type="ARBA" id="ARBA00023136"/>
    </source>
</evidence>
<dbReference type="OrthoDB" id="260519at2759"/>
<dbReference type="PROSITE" id="PS00191">
    <property type="entry name" value="CYTOCHROME_B5_1"/>
    <property type="match status" value="1"/>
</dbReference>
<evidence type="ECO:0000256" key="1">
    <source>
        <dbReference type="ARBA" id="ARBA00004370"/>
    </source>
</evidence>
<evidence type="ECO:0000256" key="3">
    <source>
        <dbReference type="ARBA" id="ARBA00022692"/>
    </source>
</evidence>
<dbReference type="SUPFAM" id="SSF55856">
    <property type="entry name" value="Cytochrome b5-like heme/steroid binding domain"/>
    <property type="match status" value="1"/>
</dbReference>
<comment type="similarity">
    <text evidence="7 8">Belongs to the cytochrome b5 family.</text>
</comment>
<name>A0A058Z979_FONAL</name>
<dbReference type="GO" id="GO:0046872">
    <property type="term" value="F:metal ion binding"/>
    <property type="evidence" value="ECO:0007669"/>
    <property type="project" value="UniProtKB-UniRule"/>
</dbReference>
<dbReference type="PROSITE" id="PS50255">
    <property type="entry name" value="CYTOCHROME_B5_2"/>
    <property type="match status" value="1"/>
</dbReference>
<keyword evidence="6" id="KW-0472">Membrane</keyword>
<dbReference type="InterPro" id="IPR036400">
    <property type="entry name" value="Cyt_B5-like_heme/steroid_sf"/>
</dbReference>
<keyword evidence="11" id="KW-1185">Reference proteome</keyword>
<accession>A0A058Z979</accession>
<sequence length="99" mass="10870">MDNACSSQTGPVEDSLPRFATYSREEIAMHNSADDCWIIIEGRVYDVTAFLNDHPGGARIILRHAGRDATEAFLDIGHSARAQVLLRKFLIGVAGRKSV</sequence>
<dbReference type="STRING" id="691883.A0A058Z979"/>
<dbReference type="FunFam" id="3.10.120.10:FF:000002">
    <property type="entry name" value="Cytochrome b5 type B"/>
    <property type="match status" value="1"/>
</dbReference>
<evidence type="ECO:0000313" key="11">
    <source>
        <dbReference type="Proteomes" id="UP000030693"/>
    </source>
</evidence>
<dbReference type="PANTHER" id="PTHR19359">
    <property type="entry name" value="CYTOCHROME B5"/>
    <property type="match status" value="1"/>
</dbReference>
<reference evidence="10" key="1">
    <citation type="submission" date="2013-04" db="EMBL/GenBank/DDBJ databases">
        <title>The Genome Sequence of Fonticula alba ATCC 38817.</title>
        <authorList>
            <consortium name="The Broad Institute Genomics Platform"/>
            <person name="Russ C."/>
            <person name="Cuomo C."/>
            <person name="Burger G."/>
            <person name="Gray M.W."/>
            <person name="Holland P.W.H."/>
            <person name="King N."/>
            <person name="Lang F.B.F."/>
            <person name="Roger A.J."/>
            <person name="Ruiz-Trillo I."/>
            <person name="Brown M."/>
            <person name="Walker B."/>
            <person name="Young S."/>
            <person name="Zeng Q."/>
            <person name="Gargeya S."/>
            <person name="Fitzgerald M."/>
            <person name="Haas B."/>
            <person name="Abouelleil A."/>
            <person name="Allen A.W."/>
            <person name="Alvarado L."/>
            <person name="Arachchi H.M."/>
            <person name="Berlin A.M."/>
            <person name="Chapman S.B."/>
            <person name="Gainer-Dewar J."/>
            <person name="Goldberg J."/>
            <person name="Griggs A."/>
            <person name="Gujja S."/>
            <person name="Hansen M."/>
            <person name="Howarth C."/>
            <person name="Imamovic A."/>
            <person name="Ireland A."/>
            <person name="Larimer J."/>
            <person name="McCowan C."/>
            <person name="Murphy C."/>
            <person name="Pearson M."/>
            <person name="Poon T.W."/>
            <person name="Priest M."/>
            <person name="Roberts A."/>
            <person name="Saif S."/>
            <person name="Shea T."/>
            <person name="Sisk P."/>
            <person name="Sykes S."/>
            <person name="Wortman J."/>
            <person name="Nusbaum C."/>
            <person name="Birren B."/>
        </authorList>
    </citation>
    <scope>NUCLEOTIDE SEQUENCE [LARGE SCALE GENOMIC DNA]</scope>
    <source>
        <strain evidence="10">ATCC 38817</strain>
    </source>
</reference>
<dbReference type="Proteomes" id="UP000030693">
    <property type="component" value="Unassembled WGS sequence"/>
</dbReference>
<proteinExistence type="inferred from homology"/>
<dbReference type="RefSeq" id="XP_009494969.1">
    <property type="nucleotide sequence ID" value="XM_009496694.1"/>
</dbReference>
<dbReference type="eggNOG" id="KOG0537">
    <property type="taxonomic scope" value="Eukaryota"/>
</dbReference>
<evidence type="ECO:0000256" key="2">
    <source>
        <dbReference type="ARBA" id="ARBA00022617"/>
    </source>
</evidence>
<dbReference type="InterPro" id="IPR050668">
    <property type="entry name" value="Cytochrome_b5"/>
</dbReference>
<dbReference type="InterPro" id="IPR001199">
    <property type="entry name" value="Cyt_B5-like_heme/steroid-bd"/>
</dbReference>
<feature type="domain" description="Cytochrome b5 heme-binding" evidence="9">
    <location>
        <begin position="19"/>
        <end position="95"/>
    </location>
</feature>
<dbReference type="GO" id="GO:0020037">
    <property type="term" value="F:heme binding"/>
    <property type="evidence" value="ECO:0007669"/>
    <property type="project" value="UniProtKB-UniRule"/>
</dbReference>
<dbReference type="EMBL" id="KB932204">
    <property type="protein sequence ID" value="KCV70453.1"/>
    <property type="molecule type" value="Genomic_DNA"/>
</dbReference>
<dbReference type="PRINTS" id="PR00363">
    <property type="entry name" value="CYTOCHROMEB5"/>
</dbReference>
<dbReference type="PANTHER" id="PTHR19359:SF41">
    <property type="entry name" value="GEO08203P1"/>
    <property type="match status" value="1"/>
</dbReference>
<dbReference type="GO" id="GO:0016020">
    <property type="term" value="C:membrane"/>
    <property type="evidence" value="ECO:0007669"/>
    <property type="project" value="UniProtKB-SubCell"/>
</dbReference>
<dbReference type="SMART" id="SM01117">
    <property type="entry name" value="Cyt-b5"/>
    <property type="match status" value="1"/>
</dbReference>
<evidence type="ECO:0000256" key="5">
    <source>
        <dbReference type="ARBA" id="ARBA00023004"/>
    </source>
</evidence>
<dbReference type="AlphaFoldDB" id="A0A058Z979"/>
<evidence type="ECO:0000256" key="7">
    <source>
        <dbReference type="ARBA" id="ARBA00038168"/>
    </source>
</evidence>
<dbReference type="Pfam" id="PF00173">
    <property type="entry name" value="Cyt-b5"/>
    <property type="match status" value="1"/>
</dbReference>
<organism evidence="10">
    <name type="scientific">Fonticula alba</name>
    <name type="common">Slime mold</name>
    <dbReference type="NCBI Taxonomy" id="691883"/>
    <lineage>
        <taxon>Eukaryota</taxon>
        <taxon>Rotosphaerida</taxon>
        <taxon>Fonticulaceae</taxon>
        <taxon>Fonticula</taxon>
    </lineage>
</organism>
<keyword evidence="2 8" id="KW-0349">Heme</keyword>
<dbReference type="Gene3D" id="3.10.120.10">
    <property type="entry name" value="Cytochrome b5-like heme/steroid binding domain"/>
    <property type="match status" value="1"/>
</dbReference>
<keyword evidence="4 8" id="KW-0479">Metal-binding</keyword>
<evidence type="ECO:0000256" key="8">
    <source>
        <dbReference type="RuleBase" id="RU362121"/>
    </source>
</evidence>
<evidence type="ECO:0000313" key="10">
    <source>
        <dbReference type="EMBL" id="KCV70453.1"/>
    </source>
</evidence>
<dbReference type="OMA" id="PEHEQTH"/>
<keyword evidence="5 8" id="KW-0408">Iron</keyword>
<gene>
    <name evidence="10" type="ORF">H696_02795</name>
</gene>
<evidence type="ECO:0000256" key="4">
    <source>
        <dbReference type="ARBA" id="ARBA00022723"/>
    </source>
</evidence>